<keyword evidence="5" id="KW-1185">Reference proteome</keyword>
<feature type="transmembrane region" description="Helical" evidence="2">
    <location>
        <begin position="195"/>
        <end position="221"/>
    </location>
</feature>
<protein>
    <submittedName>
        <fullName evidence="4">DUF4339 domain-containing protein</fullName>
    </submittedName>
</protein>
<sequence length="312" mass="34578">MSSTAEAYEKFQVRRQGRRLGPFDRTQIDRMISRQQLGPKDEISPAGNNQWKRIDQWQLEQQSSGTRGSTNDDVIVEETGPSKVTGNSQPASDPATVADAPAGDWYIAIDGNRQGPIDEHTLGRWISERRINAETPVWRHGMEHWKPAREVLPAALIMSQPAVTRDLASSFTSSPAVTDSDDGGYALRDLRSRRAFWVLTVCIITYIFAAESFAAGLFQIYTAVAARRFESGGLIALWAVSSLIFSGLLLMTAIEMTKLLSKMNRRGESNDSVAIARHEHRLWLFAGLSAAFIIANQIVLAIFLLITIAQTT</sequence>
<dbReference type="Pfam" id="PF14237">
    <property type="entry name" value="GYF_2"/>
    <property type="match status" value="1"/>
</dbReference>
<accession>A0ABT0U4M0</accession>
<feature type="compositionally biased region" description="Polar residues" evidence="1">
    <location>
        <begin position="82"/>
        <end position="91"/>
    </location>
</feature>
<reference evidence="4 5" key="1">
    <citation type="journal article" date="2022" name="Syst. Appl. Microbiol.">
        <title>Rhodopirellula aestuarii sp. nov., a novel member of the genus Rhodopirellula isolated from brackish sediments collected in the Tagus River estuary, Portugal.</title>
        <authorList>
            <person name="Vitorino I.R."/>
            <person name="Klimek D."/>
            <person name="Calusinska M."/>
            <person name="Lobo-da-Cunha A."/>
            <person name="Vasconcelos V."/>
            <person name="Lage O.M."/>
        </authorList>
    </citation>
    <scope>NUCLEOTIDE SEQUENCE [LARGE SCALE GENOMIC DNA]</scope>
    <source>
        <strain evidence="4 5">ICT_H3.1</strain>
    </source>
</reference>
<keyword evidence="2" id="KW-0472">Membrane</keyword>
<dbReference type="RefSeq" id="WP_250929499.1">
    <property type="nucleotide sequence ID" value="NZ_JAMQBK010000039.1"/>
</dbReference>
<evidence type="ECO:0000313" key="5">
    <source>
        <dbReference type="Proteomes" id="UP001202961"/>
    </source>
</evidence>
<dbReference type="EMBL" id="JAMQBK010000039">
    <property type="protein sequence ID" value="MCM2371866.1"/>
    <property type="molecule type" value="Genomic_DNA"/>
</dbReference>
<feature type="transmembrane region" description="Helical" evidence="2">
    <location>
        <begin position="282"/>
        <end position="309"/>
    </location>
</feature>
<evidence type="ECO:0000259" key="3">
    <source>
        <dbReference type="Pfam" id="PF14237"/>
    </source>
</evidence>
<evidence type="ECO:0000256" key="1">
    <source>
        <dbReference type="SAM" id="MobiDB-lite"/>
    </source>
</evidence>
<dbReference type="Proteomes" id="UP001202961">
    <property type="component" value="Unassembled WGS sequence"/>
</dbReference>
<feature type="transmembrane region" description="Helical" evidence="2">
    <location>
        <begin position="233"/>
        <end position="256"/>
    </location>
</feature>
<feature type="domain" description="GYF" evidence="3">
    <location>
        <begin position="105"/>
        <end position="151"/>
    </location>
</feature>
<feature type="compositionally biased region" description="Polar residues" evidence="1">
    <location>
        <begin position="58"/>
        <end position="72"/>
    </location>
</feature>
<proteinExistence type="predicted"/>
<evidence type="ECO:0000256" key="2">
    <source>
        <dbReference type="SAM" id="Phobius"/>
    </source>
</evidence>
<name>A0ABT0U4M0_9BACT</name>
<feature type="region of interest" description="Disordered" evidence="1">
    <location>
        <begin position="1"/>
        <end position="97"/>
    </location>
</feature>
<evidence type="ECO:0000313" key="4">
    <source>
        <dbReference type="EMBL" id="MCM2371866.1"/>
    </source>
</evidence>
<keyword evidence="2" id="KW-1133">Transmembrane helix</keyword>
<comment type="caution">
    <text evidence="4">The sequence shown here is derived from an EMBL/GenBank/DDBJ whole genome shotgun (WGS) entry which is preliminary data.</text>
</comment>
<organism evidence="4 5">
    <name type="scientific">Aporhodopirellula aestuarii</name>
    <dbReference type="NCBI Taxonomy" id="2950107"/>
    <lineage>
        <taxon>Bacteria</taxon>
        <taxon>Pseudomonadati</taxon>
        <taxon>Planctomycetota</taxon>
        <taxon>Planctomycetia</taxon>
        <taxon>Pirellulales</taxon>
        <taxon>Pirellulaceae</taxon>
        <taxon>Aporhodopirellula</taxon>
    </lineage>
</organism>
<gene>
    <name evidence="4" type="ORF">NB063_14750</name>
</gene>
<keyword evidence="2" id="KW-0812">Transmembrane</keyword>
<dbReference type="InterPro" id="IPR025640">
    <property type="entry name" value="GYF_2"/>
</dbReference>